<dbReference type="EMBL" id="LATX01002314">
    <property type="protein sequence ID" value="KTB31536.1"/>
    <property type="molecule type" value="Genomic_DNA"/>
</dbReference>
<dbReference type="Gene3D" id="3.80.10.10">
    <property type="entry name" value="Ribonuclease Inhibitor"/>
    <property type="match status" value="1"/>
</dbReference>
<comment type="caution">
    <text evidence="1">The sequence shown here is derived from an EMBL/GenBank/DDBJ whole genome shotgun (WGS) entry which is preliminary data.</text>
</comment>
<dbReference type="Proteomes" id="UP000054988">
    <property type="component" value="Unassembled WGS sequence"/>
</dbReference>
<accession>A0A0W0F5D9</accession>
<evidence type="ECO:0000313" key="2">
    <source>
        <dbReference type="Proteomes" id="UP000054988"/>
    </source>
</evidence>
<dbReference type="AlphaFoldDB" id="A0A0W0F5D9"/>
<proteinExistence type="predicted"/>
<reference evidence="1 2" key="1">
    <citation type="submission" date="2015-12" db="EMBL/GenBank/DDBJ databases">
        <title>Draft genome sequence of Moniliophthora roreri, the causal agent of frosty pod rot of cacao.</title>
        <authorList>
            <person name="Aime M.C."/>
            <person name="Diaz-Valderrama J.R."/>
            <person name="Kijpornyongpan T."/>
            <person name="Phillips-Mora W."/>
        </authorList>
    </citation>
    <scope>NUCLEOTIDE SEQUENCE [LARGE SCALE GENOMIC DNA]</scope>
    <source>
        <strain evidence="1 2">MCA 2952</strain>
    </source>
</reference>
<gene>
    <name evidence="1" type="ORF">WG66_15899</name>
</gene>
<protein>
    <recommendedName>
        <fullName evidence="3">F-box domain-containing protein</fullName>
    </recommendedName>
</protein>
<evidence type="ECO:0008006" key="3">
    <source>
        <dbReference type="Google" id="ProtNLM"/>
    </source>
</evidence>
<dbReference type="InterPro" id="IPR032675">
    <property type="entry name" value="LRR_dom_sf"/>
</dbReference>
<name>A0A0W0F5D9_MONRR</name>
<dbReference type="SUPFAM" id="SSF52047">
    <property type="entry name" value="RNI-like"/>
    <property type="match status" value="1"/>
</dbReference>
<sequence>MTSETLSVNYVLLLPEIVREIVKWNAANTKVLCTYSLISKTWRDATLPFIFEEAGITTTSLLVRWSNLVKSSPEIRRHFRRVCFMFGNEGIEDQGPLSLLASLPTLPAVTELEWCLFENVTRMTKNMVQFLEAFPNVRTVNLSTCFADMTHLKGFLGCFVYLKELGLWEGLELETDSGEDSEGVDTSRFNLSQLERLEVFSDTGSTAFDWFIDTLIHDSKLTCLSSLEVQTEGFTLSGLIRLLEVFSSTLKHFAIDPVFDTADDEPFLRPLPVSFPPLPTLNKLTIATIDLDTSFGADFAHAKPSHVIRWVRNLIRAITAPKLEIFEWHFRASTPAEIEDAFESCSWKNFTAALADKCPKIKQINFQFETESDFGMATRVQLEGLVRKRIVVEEISVTMCWKIDFPDFENDSADMDSEEFESDDSE</sequence>
<organism evidence="1 2">
    <name type="scientific">Moniliophthora roreri</name>
    <name type="common">Frosty pod rot fungus</name>
    <name type="synonym">Monilia roreri</name>
    <dbReference type="NCBI Taxonomy" id="221103"/>
    <lineage>
        <taxon>Eukaryota</taxon>
        <taxon>Fungi</taxon>
        <taxon>Dikarya</taxon>
        <taxon>Basidiomycota</taxon>
        <taxon>Agaricomycotina</taxon>
        <taxon>Agaricomycetes</taxon>
        <taxon>Agaricomycetidae</taxon>
        <taxon>Agaricales</taxon>
        <taxon>Marasmiineae</taxon>
        <taxon>Marasmiaceae</taxon>
        <taxon>Moniliophthora</taxon>
    </lineage>
</organism>
<evidence type="ECO:0000313" key="1">
    <source>
        <dbReference type="EMBL" id="KTB31536.1"/>
    </source>
</evidence>